<dbReference type="GO" id="GO:0004888">
    <property type="term" value="F:transmembrane signaling receptor activity"/>
    <property type="evidence" value="ECO:0007669"/>
    <property type="project" value="InterPro"/>
</dbReference>
<dbReference type="PROSITE" id="PS00236">
    <property type="entry name" value="NEUROTR_ION_CHANNEL"/>
    <property type="match status" value="1"/>
</dbReference>
<evidence type="ECO:0000256" key="2">
    <source>
        <dbReference type="ARBA" id="ARBA00023136"/>
    </source>
</evidence>
<keyword evidence="3" id="KW-0406">Ion transport</keyword>
<evidence type="ECO:0000256" key="4">
    <source>
        <dbReference type="SAM" id="SignalP"/>
    </source>
</evidence>
<dbReference type="InterPro" id="IPR036734">
    <property type="entry name" value="Neur_chan_lig-bd_sf"/>
</dbReference>
<dbReference type="PANTHER" id="PTHR18945">
    <property type="entry name" value="NEUROTRANSMITTER GATED ION CHANNEL"/>
    <property type="match status" value="1"/>
</dbReference>
<evidence type="ECO:0000313" key="6">
    <source>
        <dbReference type="EMBL" id="CAI5454408.1"/>
    </source>
</evidence>
<keyword evidence="3" id="KW-0813">Transport</keyword>
<accession>A0A9P1NB16</accession>
<evidence type="ECO:0000256" key="1">
    <source>
        <dbReference type="ARBA" id="ARBA00004141"/>
    </source>
</evidence>
<dbReference type="CDD" id="cd18989">
    <property type="entry name" value="LGIC_ECD_cation"/>
    <property type="match status" value="1"/>
</dbReference>
<dbReference type="Proteomes" id="UP001152747">
    <property type="component" value="Unassembled WGS sequence"/>
</dbReference>
<name>A0A9P1NB16_9PELO</name>
<dbReference type="InterPro" id="IPR018000">
    <property type="entry name" value="Neurotransmitter_ion_chnl_CS"/>
</dbReference>
<dbReference type="PRINTS" id="PR00252">
    <property type="entry name" value="NRIONCHANNEL"/>
</dbReference>
<keyword evidence="3" id="KW-0812">Transmembrane</keyword>
<feature type="domain" description="Neurotransmitter-gated ion-channel ligand-binding" evidence="5">
    <location>
        <begin position="39"/>
        <end position="261"/>
    </location>
</feature>
<protein>
    <recommendedName>
        <fullName evidence="5">Neurotransmitter-gated ion-channel ligand-binding domain-containing protein</fullName>
    </recommendedName>
</protein>
<dbReference type="AlphaFoldDB" id="A0A9P1NB16"/>
<reference evidence="6" key="1">
    <citation type="submission" date="2022-11" db="EMBL/GenBank/DDBJ databases">
        <authorList>
            <person name="Kikuchi T."/>
        </authorList>
    </citation>
    <scope>NUCLEOTIDE SEQUENCE</scope>
    <source>
        <strain evidence="6">PS1010</strain>
    </source>
</reference>
<dbReference type="EMBL" id="CANHGI010000006">
    <property type="protein sequence ID" value="CAI5454408.1"/>
    <property type="molecule type" value="Genomic_DNA"/>
</dbReference>
<feature type="transmembrane region" description="Helical" evidence="3">
    <location>
        <begin position="263"/>
        <end position="285"/>
    </location>
</feature>
<comment type="similarity">
    <text evidence="3">Belongs to the ligand-gated ion channel (TC 1.A.9) family.</text>
</comment>
<feature type="signal peptide" evidence="4">
    <location>
        <begin position="1"/>
        <end position="15"/>
    </location>
</feature>
<keyword evidence="3" id="KW-0407">Ion channel</keyword>
<keyword evidence="2 3" id="KW-0472">Membrane</keyword>
<dbReference type="GO" id="GO:0005230">
    <property type="term" value="F:extracellular ligand-gated monoatomic ion channel activity"/>
    <property type="evidence" value="ECO:0007669"/>
    <property type="project" value="InterPro"/>
</dbReference>
<dbReference type="Gene3D" id="2.70.170.10">
    <property type="entry name" value="Neurotransmitter-gated ion-channel ligand-binding domain"/>
    <property type="match status" value="1"/>
</dbReference>
<dbReference type="GO" id="GO:0016020">
    <property type="term" value="C:membrane"/>
    <property type="evidence" value="ECO:0007669"/>
    <property type="project" value="UniProtKB-SubCell"/>
</dbReference>
<feature type="chain" id="PRO_5040503003" description="Neurotransmitter-gated ion-channel ligand-binding domain-containing protein" evidence="4">
    <location>
        <begin position="16"/>
        <end position="296"/>
    </location>
</feature>
<dbReference type="InterPro" id="IPR006201">
    <property type="entry name" value="Neur_channel"/>
</dbReference>
<comment type="subcellular location">
    <subcellularLocation>
        <location evidence="1">Membrane</location>
        <topology evidence="1">Multi-pass membrane protein</topology>
    </subcellularLocation>
</comment>
<dbReference type="InterPro" id="IPR006202">
    <property type="entry name" value="Neur_chan_lig-bd"/>
</dbReference>
<comment type="caution">
    <text evidence="6">The sequence shown here is derived from an EMBL/GenBank/DDBJ whole genome shotgun (WGS) entry which is preliminary data.</text>
</comment>
<keyword evidence="7" id="KW-1185">Reference proteome</keyword>
<proteinExistence type="inferred from homology"/>
<organism evidence="6 7">
    <name type="scientific">Caenorhabditis angaria</name>
    <dbReference type="NCBI Taxonomy" id="860376"/>
    <lineage>
        <taxon>Eukaryota</taxon>
        <taxon>Metazoa</taxon>
        <taxon>Ecdysozoa</taxon>
        <taxon>Nematoda</taxon>
        <taxon>Chromadorea</taxon>
        <taxon>Rhabditida</taxon>
        <taxon>Rhabditina</taxon>
        <taxon>Rhabditomorpha</taxon>
        <taxon>Rhabditoidea</taxon>
        <taxon>Rhabditidae</taxon>
        <taxon>Peloderinae</taxon>
        <taxon>Caenorhabditis</taxon>
    </lineage>
</organism>
<dbReference type="OrthoDB" id="5866477at2759"/>
<evidence type="ECO:0000256" key="3">
    <source>
        <dbReference type="RuleBase" id="RU000687"/>
    </source>
</evidence>
<evidence type="ECO:0000259" key="5">
    <source>
        <dbReference type="Pfam" id="PF02931"/>
    </source>
</evidence>
<dbReference type="SUPFAM" id="SSF63712">
    <property type="entry name" value="Nicotinic receptor ligand binding domain-like"/>
    <property type="match status" value="1"/>
</dbReference>
<keyword evidence="3" id="KW-1133">Transmembrane helix</keyword>
<keyword evidence="4" id="KW-0732">Signal</keyword>
<sequence>MYCVLLLFFVDISFSEDELYFENLEFYNKSYYDFLNNQQTLINDVFKNYDATVSPVYMRTTIIKDEYDIQHSPNIWNYTVFLYYLKLLEIDEPSQKIDVAMELIEYWHDARLTWNYTKYNQTSIYVRQEKIWSPTLYAFGVNEIEDFRDQDFRQASVHFSGQVFTYIPLRISANCALDMQLFPFDKQTCRISFSQPIYYYKEVQVFSQVYELIQKKEGLSTMGNSEWEITSLVANVRSEMFDDGFGNIQLAAFVITLKRNPMYYFYMIILPSFIINTISIIGVFLKGADRMSKARL</sequence>
<gene>
    <name evidence="6" type="ORF">CAMP_LOCUS17045</name>
</gene>
<evidence type="ECO:0000313" key="7">
    <source>
        <dbReference type="Proteomes" id="UP001152747"/>
    </source>
</evidence>
<dbReference type="Pfam" id="PF02931">
    <property type="entry name" value="Neur_chan_LBD"/>
    <property type="match status" value="1"/>
</dbReference>
<comment type="caution">
    <text evidence="3">Lacks conserved residue(s) required for the propagation of feature annotation.</text>
</comment>
<dbReference type="FunFam" id="2.70.170.10:FF:000027">
    <property type="entry name" value="Ligand-Gated ion Channel"/>
    <property type="match status" value="1"/>
</dbReference>